<feature type="domain" description="Transposase IS4-like" evidence="1">
    <location>
        <begin position="1"/>
        <end position="43"/>
    </location>
</feature>
<accession>A0ABR9AZZ2</accession>
<keyword evidence="3" id="KW-1185">Reference proteome</keyword>
<evidence type="ECO:0000259" key="1">
    <source>
        <dbReference type="Pfam" id="PF01609"/>
    </source>
</evidence>
<dbReference type="EMBL" id="JACYTN010000009">
    <property type="protein sequence ID" value="MBD8499268.1"/>
    <property type="molecule type" value="Genomic_DNA"/>
</dbReference>
<comment type="caution">
    <text evidence="2">The sequence shown here is derived from an EMBL/GenBank/DDBJ whole genome shotgun (WGS) entry which is preliminary data.</text>
</comment>
<name>A0ABR9AZZ2_9BACL</name>
<proteinExistence type="predicted"/>
<evidence type="ECO:0000313" key="3">
    <source>
        <dbReference type="Proteomes" id="UP000634529"/>
    </source>
</evidence>
<protein>
    <submittedName>
        <fullName evidence="2">Transposase</fullName>
    </submittedName>
</protein>
<dbReference type="Proteomes" id="UP000634529">
    <property type="component" value="Unassembled WGS sequence"/>
</dbReference>
<gene>
    <name evidence="2" type="ORF">IFO66_13305</name>
</gene>
<organism evidence="2 3">
    <name type="scientific">Paenibacillus arenosi</name>
    <dbReference type="NCBI Taxonomy" id="2774142"/>
    <lineage>
        <taxon>Bacteria</taxon>
        <taxon>Bacillati</taxon>
        <taxon>Bacillota</taxon>
        <taxon>Bacilli</taxon>
        <taxon>Bacillales</taxon>
        <taxon>Paenibacillaceae</taxon>
        <taxon>Paenibacillus</taxon>
    </lineage>
</organism>
<sequence>MKRRSAVERVNAYLKEFFQLNNVRHRSGTKARLHFNLATLVYNSMKLATDRLNKKRNIQAA</sequence>
<reference evidence="2 3" key="1">
    <citation type="submission" date="2020-09" db="EMBL/GenBank/DDBJ databases">
        <title>Paenibacillus sp. CAU 1523 isolated from sand of Haeundae Beach.</title>
        <authorList>
            <person name="Kim W."/>
        </authorList>
    </citation>
    <scope>NUCLEOTIDE SEQUENCE [LARGE SCALE GENOMIC DNA]</scope>
    <source>
        <strain evidence="2 3">CAU 1523</strain>
    </source>
</reference>
<evidence type="ECO:0000313" key="2">
    <source>
        <dbReference type="EMBL" id="MBD8499268.1"/>
    </source>
</evidence>
<dbReference type="Pfam" id="PF01609">
    <property type="entry name" value="DDE_Tnp_1"/>
    <property type="match status" value="1"/>
</dbReference>
<dbReference type="InterPro" id="IPR002559">
    <property type="entry name" value="Transposase_11"/>
</dbReference>